<accession>A0A9P1CEC9</accession>
<organism evidence="2">
    <name type="scientific">Cladocopium goreaui</name>
    <dbReference type="NCBI Taxonomy" id="2562237"/>
    <lineage>
        <taxon>Eukaryota</taxon>
        <taxon>Sar</taxon>
        <taxon>Alveolata</taxon>
        <taxon>Dinophyceae</taxon>
        <taxon>Suessiales</taxon>
        <taxon>Symbiodiniaceae</taxon>
        <taxon>Cladocopium</taxon>
    </lineage>
</organism>
<evidence type="ECO:0000313" key="4">
    <source>
        <dbReference type="Proteomes" id="UP001152797"/>
    </source>
</evidence>
<keyword evidence="1" id="KW-0472">Membrane</keyword>
<reference evidence="2" key="1">
    <citation type="submission" date="2022-10" db="EMBL/GenBank/DDBJ databases">
        <authorList>
            <person name="Chen Y."/>
            <person name="Dougan E. K."/>
            <person name="Chan C."/>
            <person name="Rhodes N."/>
            <person name="Thang M."/>
        </authorList>
    </citation>
    <scope>NUCLEOTIDE SEQUENCE</scope>
</reference>
<gene>
    <name evidence="2" type="ORF">C1SCF055_LOCUS16575</name>
</gene>
<dbReference type="Proteomes" id="UP001152797">
    <property type="component" value="Unassembled WGS sequence"/>
</dbReference>
<protein>
    <submittedName>
        <fullName evidence="2">Uncharacterized protein</fullName>
    </submittedName>
</protein>
<keyword evidence="1" id="KW-1133">Transmembrane helix</keyword>
<name>A0A9P1CEC9_9DINO</name>
<comment type="caution">
    <text evidence="2">The sequence shown here is derived from an EMBL/GenBank/DDBJ whole genome shotgun (WGS) entry which is preliminary data.</text>
</comment>
<dbReference type="EMBL" id="CAMXCT030001378">
    <property type="protein sequence ID" value="CAL4776815.1"/>
    <property type="molecule type" value="Genomic_DNA"/>
</dbReference>
<feature type="transmembrane region" description="Helical" evidence="1">
    <location>
        <begin position="124"/>
        <end position="142"/>
    </location>
</feature>
<keyword evidence="4" id="KW-1185">Reference proteome</keyword>
<dbReference type="EMBL" id="CAMXCT010001378">
    <property type="protein sequence ID" value="CAI3989503.1"/>
    <property type="molecule type" value="Genomic_DNA"/>
</dbReference>
<keyword evidence="1" id="KW-0812">Transmembrane</keyword>
<evidence type="ECO:0000313" key="2">
    <source>
        <dbReference type="EMBL" id="CAI3989503.1"/>
    </source>
</evidence>
<dbReference type="AlphaFoldDB" id="A0A9P1CEC9"/>
<dbReference type="EMBL" id="CAMXCT020001378">
    <property type="protein sequence ID" value="CAL1142878.1"/>
    <property type="molecule type" value="Genomic_DNA"/>
</dbReference>
<proteinExistence type="predicted"/>
<evidence type="ECO:0000313" key="3">
    <source>
        <dbReference type="EMBL" id="CAL4776815.1"/>
    </source>
</evidence>
<reference evidence="3 4" key="2">
    <citation type="submission" date="2024-05" db="EMBL/GenBank/DDBJ databases">
        <authorList>
            <person name="Chen Y."/>
            <person name="Shah S."/>
            <person name="Dougan E. K."/>
            <person name="Thang M."/>
            <person name="Chan C."/>
        </authorList>
    </citation>
    <scope>NUCLEOTIDE SEQUENCE [LARGE SCALE GENOMIC DNA]</scope>
</reference>
<evidence type="ECO:0000256" key="1">
    <source>
        <dbReference type="SAM" id="Phobius"/>
    </source>
</evidence>
<sequence>MDSKKTIDSYKRKKCYVTTYIRNISIFHHFLTSQVIQVEKYVPTVAFVFVWYLQAVDDFPGLFLVALCNKVIVCCLSCERHATGSSWTAKLPRWLFWLIVMDMLRLAIWDMLRLAIWDTVAETQYWFVLGCNLLCILLPAFLPDKIFHRAFFHDPYSTRKNSKRLQGPGVIDSAAKELATSTNKVEPKEPLEEVQKGNAERNTFLCRHSIPLCRNKQDCTVENCRFCHECKRPGKRNRERQAKRRALSPLQDQKMRGDVNLLLRSPLGEKIREPFSHVQLAVPT</sequence>